<sequence length="91" mass="10404">MHKEVLMFKPVRIPFTEEQLMNIFRSHDSNGDGKLSWKDLKAAFGYLGSRWDACRAVEALLHAGSNHDGYIEKEELKKLVDYALKCGYTIA</sequence>
<dbReference type="EMBL" id="CM017327">
    <property type="protein sequence ID" value="KAE8100665.1"/>
    <property type="molecule type" value="Genomic_DNA"/>
</dbReference>
<dbReference type="Proteomes" id="UP000327013">
    <property type="component" value="Chromosome 7"/>
</dbReference>
<protein>
    <recommendedName>
        <fullName evidence="2">EF-hand domain-containing protein</fullName>
    </recommendedName>
</protein>
<proteinExistence type="predicted"/>
<reference evidence="3 4" key="1">
    <citation type="submission" date="2019-06" db="EMBL/GenBank/DDBJ databases">
        <title>A chromosomal-level reference genome of Carpinus fangiana (Coryloideae, Betulaceae).</title>
        <authorList>
            <person name="Yang X."/>
            <person name="Wang Z."/>
            <person name="Zhang L."/>
            <person name="Hao G."/>
            <person name="Liu J."/>
            <person name="Yang Y."/>
        </authorList>
    </citation>
    <scope>NUCLEOTIDE SEQUENCE [LARGE SCALE GENOMIC DNA]</scope>
    <source>
        <strain evidence="3">Cfa_2016G</strain>
        <tissue evidence="3">Leaf</tissue>
    </source>
</reference>
<dbReference type="PROSITE" id="PS00018">
    <property type="entry name" value="EF_HAND_1"/>
    <property type="match status" value="1"/>
</dbReference>
<dbReference type="PROSITE" id="PS50222">
    <property type="entry name" value="EF_HAND_2"/>
    <property type="match status" value="1"/>
</dbReference>
<organism evidence="3 4">
    <name type="scientific">Carpinus fangiana</name>
    <dbReference type="NCBI Taxonomy" id="176857"/>
    <lineage>
        <taxon>Eukaryota</taxon>
        <taxon>Viridiplantae</taxon>
        <taxon>Streptophyta</taxon>
        <taxon>Embryophyta</taxon>
        <taxon>Tracheophyta</taxon>
        <taxon>Spermatophyta</taxon>
        <taxon>Magnoliopsida</taxon>
        <taxon>eudicotyledons</taxon>
        <taxon>Gunneridae</taxon>
        <taxon>Pentapetalae</taxon>
        <taxon>rosids</taxon>
        <taxon>fabids</taxon>
        <taxon>Fagales</taxon>
        <taxon>Betulaceae</taxon>
        <taxon>Carpinus</taxon>
    </lineage>
</organism>
<evidence type="ECO:0000259" key="2">
    <source>
        <dbReference type="PROSITE" id="PS50222"/>
    </source>
</evidence>
<accession>A0A5N6RPG7</accession>
<dbReference type="OrthoDB" id="26525at2759"/>
<evidence type="ECO:0000313" key="4">
    <source>
        <dbReference type="Proteomes" id="UP000327013"/>
    </source>
</evidence>
<dbReference type="SUPFAM" id="SSF47473">
    <property type="entry name" value="EF-hand"/>
    <property type="match status" value="1"/>
</dbReference>
<dbReference type="GO" id="GO:0005509">
    <property type="term" value="F:calcium ion binding"/>
    <property type="evidence" value="ECO:0007669"/>
    <property type="project" value="InterPro"/>
</dbReference>
<evidence type="ECO:0000256" key="1">
    <source>
        <dbReference type="ARBA" id="ARBA00022837"/>
    </source>
</evidence>
<dbReference type="InterPro" id="IPR002048">
    <property type="entry name" value="EF_hand_dom"/>
</dbReference>
<dbReference type="Pfam" id="PF13405">
    <property type="entry name" value="EF-hand_6"/>
    <property type="match status" value="1"/>
</dbReference>
<feature type="domain" description="EF-hand" evidence="2">
    <location>
        <begin position="15"/>
        <end position="50"/>
    </location>
</feature>
<dbReference type="AlphaFoldDB" id="A0A5N6RPG7"/>
<name>A0A5N6RPG7_9ROSI</name>
<dbReference type="Gene3D" id="1.10.238.10">
    <property type="entry name" value="EF-hand"/>
    <property type="match status" value="1"/>
</dbReference>
<dbReference type="Pfam" id="PF13202">
    <property type="entry name" value="EF-hand_5"/>
    <property type="match status" value="1"/>
</dbReference>
<gene>
    <name evidence="3" type="ORF">FH972_018540</name>
</gene>
<dbReference type="InterPro" id="IPR011992">
    <property type="entry name" value="EF-hand-dom_pair"/>
</dbReference>
<evidence type="ECO:0000313" key="3">
    <source>
        <dbReference type="EMBL" id="KAE8100665.1"/>
    </source>
</evidence>
<keyword evidence="1" id="KW-0106">Calcium</keyword>
<keyword evidence="4" id="KW-1185">Reference proteome</keyword>
<dbReference type="InterPro" id="IPR018247">
    <property type="entry name" value="EF_Hand_1_Ca_BS"/>
</dbReference>